<gene>
    <name evidence="1" type="ORF">UFOPK3914_01104</name>
</gene>
<dbReference type="SUPFAM" id="SSF53756">
    <property type="entry name" value="UDP-Glycosyltransferase/glycogen phosphorylase"/>
    <property type="match status" value="1"/>
</dbReference>
<reference evidence="1" key="1">
    <citation type="submission" date="2020-05" db="EMBL/GenBank/DDBJ databases">
        <authorList>
            <person name="Chiriac C."/>
            <person name="Salcher M."/>
            <person name="Ghai R."/>
            <person name="Kavagutti S V."/>
        </authorList>
    </citation>
    <scope>NUCLEOTIDE SEQUENCE</scope>
</reference>
<dbReference type="Gene3D" id="3.40.50.2000">
    <property type="entry name" value="Glycogen Phosphorylase B"/>
    <property type="match status" value="1"/>
</dbReference>
<dbReference type="AlphaFoldDB" id="A0A6J7MXU8"/>
<sequence>MAKRAAFLSFRFGLTDGVSVVARTWMEAFEEFGYEVITVAGDANADRTVSGLELSDAAEKAPETAPDESPISVDETALTEMLTDALADADLVVVENLLTIPMNLTASRAAARVLAGRPALLHHHDPPWHRERFAHVTELPATDPSWRHVAINRILRDELADRGIAAAIIYNGFPTPVRRSRRETEQLRRDVRRSVGIGSEELVVAHPVRAIQRKNIPAAIRLAEAVGATYWLLGPAEEGYGEELQRLFSEAACKVVHHEWTDVEGIYAAADHIAFPSTWEGFGNPPIEAALYRKTVSVGDYPVGKELRAFGFDWFDPTDSHGIAAALAEPDSPSVTALLDNNERVASENFSLGRMRNSLHQLLDGAGWLP</sequence>
<dbReference type="EMBL" id="CAFBOG010000095">
    <property type="protein sequence ID" value="CAB4982564.1"/>
    <property type="molecule type" value="Genomic_DNA"/>
</dbReference>
<name>A0A6J7MXU8_9ZZZZ</name>
<dbReference type="PROSITE" id="PS00018">
    <property type="entry name" value="EF_HAND_1"/>
    <property type="match status" value="1"/>
</dbReference>
<accession>A0A6J7MXU8</accession>
<dbReference type="CDD" id="cd03801">
    <property type="entry name" value="GT4_PimA-like"/>
    <property type="match status" value="1"/>
</dbReference>
<organism evidence="1">
    <name type="scientific">freshwater metagenome</name>
    <dbReference type="NCBI Taxonomy" id="449393"/>
    <lineage>
        <taxon>unclassified sequences</taxon>
        <taxon>metagenomes</taxon>
        <taxon>ecological metagenomes</taxon>
    </lineage>
</organism>
<dbReference type="Pfam" id="PF13692">
    <property type="entry name" value="Glyco_trans_1_4"/>
    <property type="match status" value="1"/>
</dbReference>
<dbReference type="InterPro" id="IPR018247">
    <property type="entry name" value="EF_Hand_1_Ca_BS"/>
</dbReference>
<protein>
    <submittedName>
        <fullName evidence="1">Unannotated protein</fullName>
    </submittedName>
</protein>
<evidence type="ECO:0000313" key="1">
    <source>
        <dbReference type="EMBL" id="CAB4982564.1"/>
    </source>
</evidence>
<proteinExistence type="predicted"/>